<reference evidence="2 3" key="1">
    <citation type="submission" date="2019-08" db="EMBL/GenBank/DDBJ databases">
        <title>Seonamhaeicola sediminis sp. nov., isolated from marine sediment.</title>
        <authorList>
            <person name="Cao W.R."/>
        </authorList>
    </citation>
    <scope>NUCLEOTIDE SEQUENCE [LARGE SCALE GENOMIC DNA]</scope>
    <source>
        <strain evidence="2 3">1505</strain>
    </source>
</reference>
<protein>
    <recommendedName>
        <fullName evidence="4">Toxin-antitoxin system YwqK family antitoxin</fullName>
    </recommendedName>
</protein>
<comment type="caution">
    <text evidence="2">The sequence shown here is derived from an EMBL/GenBank/DDBJ whole genome shotgun (WGS) entry which is preliminary data.</text>
</comment>
<evidence type="ECO:0000313" key="2">
    <source>
        <dbReference type="EMBL" id="TXG36715.1"/>
    </source>
</evidence>
<organism evidence="2 3">
    <name type="scientific">Seonamhaeicola maritimus</name>
    <dbReference type="NCBI Taxonomy" id="2591822"/>
    <lineage>
        <taxon>Bacteria</taxon>
        <taxon>Pseudomonadati</taxon>
        <taxon>Bacteroidota</taxon>
        <taxon>Flavobacteriia</taxon>
        <taxon>Flavobacteriales</taxon>
        <taxon>Flavobacteriaceae</taxon>
    </lineage>
</organism>
<feature type="signal peptide" evidence="1">
    <location>
        <begin position="1"/>
        <end position="26"/>
    </location>
</feature>
<keyword evidence="1" id="KW-0732">Signal</keyword>
<feature type="chain" id="PRO_5023048381" description="Toxin-antitoxin system YwqK family antitoxin" evidence="1">
    <location>
        <begin position="27"/>
        <end position="425"/>
    </location>
</feature>
<keyword evidence="3" id="KW-1185">Reference proteome</keyword>
<sequence length="425" mass="50791">MKIKNQKILKILTLGLFCITFQSSFSQIKDDCNVILKNWRAADCDNTFDPYRIKNRITGIETIDNVTIITVNFSENCCVELNPSLEFENNRLNLLPYTEYEGDYCECNCCFSISYEIYGLAQLNYETYFNGKRIEFSNEHYQVKEPTFEIYNGQEINKTNKYGFQEGIWMKFYESGEIKYLYHFPDQVLYYRSYPTWTKEFYESGALAYYNRNDSTERWFDDGQLQAWDYKYSIGDTAYKEGFALYDNHQLKKRYKEKSHIEKDTSTRHLIERTITDVFYHEEYYENGVKKYLYTMDTIFSWYNTGIIKEKEISNGRLEYNESGKLVKRIIHWSLNDTISNWNLSHSFYIEYLENGQIGTIHYVRDEVLDGGDSMAPSNHYYWKWNELGECYETPSEWTEDLPWIGFYEIKLPPTKNIRNAGQSR</sequence>
<proteinExistence type="predicted"/>
<gene>
    <name evidence="2" type="ORF">FUA22_09030</name>
</gene>
<evidence type="ECO:0000256" key="1">
    <source>
        <dbReference type="SAM" id="SignalP"/>
    </source>
</evidence>
<accession>A0A5C7GHH4</accession>
<dbReference type="AlphaFoldDB" id="A0A5C7GHH4"/>
<name>A0A5C7GHH4_9FLAO</name>
<evidence type="ECO:0000313" key="3">
    <source>
        <dbReference type="Proteomes" id="UP000321080"/>
    </source>
</evidence>
<evidence type="ECO:0008006" key="4">
    <source>
        <dbReference type="Google" id="ProtNLM"/>
    </source>
</evidence>
<dbReference type="EMBL" id="VRKQ01000010">
    <property type="protein sequence ID" value="TXG36715.1"/>
    <property type="molecule type" value="Genomic_DNA"/>
</dbReference>
<dbReference type="Proteomes" id="UP000321080">
    <property type="component" value="Unassembled WGS sequence"/>
</dbReference>